<evidence type="ECO:0000313" key="3">
    <source>
        <dbReference type="Proteomes" id="UP001311915"/>
    </source>
</evidence>
<name>A0AAV9L733_9SOLN</name>
<proteinExistence type="predicted"/>
<dbReference type="AlphaFoldDB" id="A0AAV9L733"/>
<keyword evidence="3" id="KW-1185">Reference proteome</keyword>
<feature type="region of interest" description="Disordered" evidence="1">
    <location>
        <begin position="45"/>
        <end position="92"/>
    </location>
</feature>
<sequence length="177" mass="20026">MQKHEELDFSEGTIDKKLSVENIKTNALMGREDPQYIKVSYNKNNTDMPQAHTETPGKTNWRNRGAEEDNHNSSHEVVQEGMRNGEDSQSTPAAQIENEKELMIVKHQDDEVSQELVVPLQIDSSCTRDFQDLQIGTSPGILMLEDVAYRDPNETAALIETCTKTPPIRILHELVSH</sequence>
<comment type="caution">
    <text evidence="2">The sequence shown here is derived from an EMBL/GenBank/DDBJ whole genome shotgun (WGS) entry which is preliminary data.</text>
</comment>
<protein>
    <submittedName>
        <fullName evidence="2">Uncharacterized protein</fullName>
    </submittedName>
</protein>
<evidence type="ECO:0000256" key="1">
    <source>
        <dbReference type="SAM" id="MobiDB-lite"/>
    </source>
</evidence>
<dbReference type="Proteomes" id="UP001311915">
    <property type="component" value="Unassembled WGS sequence"/>
</dbReference>
<accession>A0AAV9L733</accession>
<gene>
    <name evidence="2" type="ORF">R3W88_011739</name>
</gene>
<reference evidence="2 3" key="1">
    <citation type="submission" date="2023-10" db="EMBL/GenBank/DDBJ databases">
        <title>Genome-Wide Identification Analysis in wild type Solanum Pinnatisectum Reveals Some Genes Defensing Phytophthora Infestans.</title>
        <authorList>
            <person name="Sun C."/>
        </authorList>
    </citation>
    <scope>NUCLEOTIDE SEQUENCE [LARGE SCALE GENOMIC DNA]</scope>
    <source>
        <strain evidence="2">LQN</strain>
        <tissue evidence="2">Leaf</tissue>
    </source>
</reference>
<feature type="compositionally biased region" description="Basic and acidic residues" evidence="1">
    <location>
        <begin position="64"/>
        <end position="86"/>
    </location>
</feature>
<evidence type="ECO:0000313" key="2">
    <source>
        <dbReference type="EMBL" id="KAK4721506.1"/>
    </source>
</evidence>
<feature type="compositionally biased region" description="Polar residues" evidence="1">
    <location>
        <begin position="45"/>
        <end position="62"/>
    </location>
</feature>
<dbReference type="EMBL" id="JAWPEI010000007">
    <property type="protein sequence ID" value="KAK4721506.1"/>
    <property type="molecule type" value="Genomic_DNA"/>
</dbReference>
<organism evidence="2 3">
    <name type="scientific">Solanum pinnatisectum</name>
    <name type="common">tansyleaf nightshade</name>
    <dbReference type="NCBI Taxonomy" id="50273"/>
    <lineage>
        <taxon>Eukaryota</taxon>
        <taxon>Viridiplantae</taxon>
        <taxon>Streptophyta</taxon>
        <taxon>Embryophyta</taxon>
        <taxon>Tracheophyta</taxon>
        <taxon>Spermatophyta</taxon>
        <taxon>Magnoliopsida</taxon>
        <taxon>eudicotyledons</taxon>
        <taxon>Gunneridae</taxon>
        <taxon>Pentapetalae</taxon>
        <taxon>asterids</taxon>
        <taxon>lamiids</taxon>
        <taxon>Solanales</taxon>
        <taxon>Solanaceae</taxon>
        <taxon>Solanoideae</taxon>
        <taxon>Solaneae</taxon>
        <taxon>Solanum</taxon>
    </lineage>
</organism>